<keyword evidence="10" id="KW-0934">Plastid</keyword>
<dbReference type="Pfam" id="PF00290">
    <property type="entry name" value="Trp_syntA"/>
    <property type="match status" value="1"/>
</dbReference>
<keyword evidence="3 8" id="KW-0028">Amino-acid biosynthesis</keyword>
<proteinExistence type="inferred from homology"/>
<evidence type="ECO:0000256" key="6">
    <source>
        <dbReference type="ARBA" id="ARBA00023239"/>
    </source>
</evidence>
<dbReference type="GeneID" id="37507735"/>
<geneLocation type="plastid" evidence="10"/>
<comment type="similarity">
    <text evidence="8 9">Belongs to the TrpA family.</text>
</comment>
<dbReference type="CDD" id="cd04724">
    <property type="entry name" value="Tryptophan_synthase_alpha"/>
    <property type="match status" value="1"/>
</dbReference>
<comment type="subunit">
    <text evidence="2 8">Tetramer of two alpha and two beta chains.</text>
</comment>
<dbReference type="HAMAP" id="MF_00131">
    <property type="entry name" value="Trp_synth_alpha"/>
    <property type="match status" value="1"/>
</dbReference>
<sequence length="263" mass="28904">MLTISKAILNTNLKSSLVPFITAGYPSLSATSKLIHLLDAQGVNAIELGIPYSDALADGPVIQESSRVALNQKVYFEKILELVNQECSTIQAPIIIFTYLNPILSRGISIFIKEIADAGVKGLIIPDLPIEEADYFIALCKLYSIELILFVSLTSSEARIKQIVLKAPGCIYLVSSYGVTGERRNLHKGLPSVIAKIRQYSDKPIMLGFGISNENQVAEIMRSNLAINAIVMGSVFIKKIANNGFNNSFDNIKDFCQKIKQFM</sequence>
<protein>
    <recommendedName>
        <fullName evidence="8">Tryptophan synthase alpha chain</fullName>
        <ecNumber evidence="8">4.2.1.20</ecNumber>
    </recommendedName>
</protein>
<comment type="catalytic activity">
    <reaction evidence="7 8">
        <text>(1S,2R)-1-C-(indol-3-yl)glycerol 3-phosphate + L-serine = D-glyceraldehyde 3-phosphate + L-tryptophan + H2O</text>
        <dbReference type="Rhea" id="RHEA:10532"/>
        <dbReference type="ChEBI" id="CHEBI:15377"/>
        <dbReference type="ChEBI" id="CHEBI:33384"/>
        <dbReference type="ChEBI" id="CHEBI:57912"/>
        <dbReference type="ChEBI" id="CHEBI:58866"/>
        <dbReference type="ChEBI" id="CHEBI:59776"/>
        <dbReference type="EC" id="4.2.1.20"/>
    </reaction>
</comment>
<evidence type="ECO:0000256" key="3">
    <source>
        <dbReference type="ARBA" id="ARBA00022605"/>
    </source>
</evidence>
<evidence type="ECO:0000256" key="9">
    <source>
        <dbReference type="RuleBase" id="RU003662"/>
    </source>
</evidence>
<comment type="pathway">
    <text evidence="1 8">Amino-acid biosynthesis; L-tryptophan biosynthesis; L-tryptophan from chorismate: step 5/5.</text>
</comment>
<reference evidence="10" key="1">
    <citation type="submission" date="2016-11" db="EMBL/GenBank/DDBJ databases">
        <title>Complete organellar and ribosomal genomic analysis of the lectotype specimen of the reef forming species Porolithon onkodes (Heydrich) Foslie.</title>
        <authorList>
            <person name="Hughey J.R."/>
            <person name="Gabrielson P.W."/>
        </authorList>
    </citation>
    <scope>NUCLEOTIDE SEQUENCE</scope>
</reference>
<dbReference type="InterPro" id="IPR011060">
    <property type="entry name" value="RibuloseP-bd_barrel"/>
</dbReference>
<keyword evidence="6 8" id="KW-0456">Lyase</keyword>
<dbReference type="GO" id="GO:0004834">
    <property type="term" value="F:tryptophan synthase activity"/>
    <property type="evidence" value="ECO:0007669"/>
    <property type="project" value="UniProtKB-UniRule"/>
</dbReference>
<evidence type="ECO:0000256" key="4">
    <source>
        <dbReference type="ARBA" id="ARBA00022822"/>
    </source>
</evidence>
<dbReference type="AlphaFoldDB" id="A0A2Z2KSB7"/>
<evidence type="ECO:0000256" key="1">
    <source>
        <dbReference type="ARBA" id="ARBA00004733"/>
    </source>
</evidence>
<keyword evidence="4 8" id="KW-0822">Tryptophan biosynthesis</keyword>
<gene>
    <name evidence="8 10" type="primary">trpA</name>
</gene>
<feature type="active site" description="Proton acceptor" evidence="8">
    <location>
        <position position="58"/>
    </location>
</feature>
<evidence type="ECO:0000256" key="2">
    <source>
        <dbReference type="ARBA" id="ARBA00011270"/>
    </source>
</evidence>
<dbReference type="InterPro" id="IPR013785">
    <property type="entry name" value="Aldolase_TIM"/>
</dbReference>
<dbReference type="PANTHER" id="PTHR43406:SF1">
    <property type="entry name" value="TRYPTOPHAN SYNTHASE ALPHA CHAIN, CHLOROPLASTIC"/>
    <property type="match status" value="1"/>
</dbReference>
<feature type="active site" description="Proton acceptor" evidence="8">
    <location>
        <position position="47"/>
    </location>
</feature>
<organism evidence="10">
    <name type="scientific">Porolithon onkodes</name>
    <dbReference type="NCBI Taxonomy" id="231751"/>
    <lineage>
        <taxon>Eukaryota</taxon>
        <taxon>Rhodophyta</taxon>
        <taxon>Florideophyceae</taxon>
        <taxon>Corallinophycidae</taxon>
        <taxon>Corallinales</taxon>
        <taxon>Porolithaceae</taxon>
        <taxon>Porolithon</taxon>
    </lineage>
</organism>
<evidence type="ECO:0000313" key="10">
    <source>
        <dbReference type="EMBL" id="ASB29806.1"/>
    </source>
</evidence>
<dbReference type="EMBL" id="KY212106">
    <property type="protein sequence ID" value="ASB29806.1"/>
    <property type="molecule type" value="Genomic_DNA"/>
</dbReference>
<dbReference type="Gene3D" id="3.20.20.70">
    <property type="entry name" value="Aldolase class I"/>
    <property type="match status" value="1"/>
</dbReference>
<dbReference type="NCBIfam" id="TIGR00262">
    <property type="entry name" value="trpA"/>
    <property type="match status" value="1"/>
</dbReference>
<dbReference type="InterPro" id="IPR002028">
    <property type="entry name" value="Trp_synthase_suA"/>
</dbReference>
<name>A0A2Z2KSB7_9FLOR</name>
<dbReference type="SUPFAM" id="SSF51366">
    <property type="entry name" value="Ribulose-phoshate binding barrel"/>
    <property type="match status" value="1"/>
</dbReference>
<dbReference type="UniPathway" id="UPA00035">
    <property type="reaction ID" value="UER00044"/>
</dbReference>
<comment type="function">
    <text evidence="8">The alpha subunit is responsible for the aldol cleavage of indoleglycerol phosphate to indole and glyceraldehyde 3-phosphate.</text>
</comment>
<evidence type="ECO:0000256" key="8">
    <source>
        <dbReference type="HAMAP-Rule" id="MF_00131"/>
    </source>
</evidence>
<evidence type="ECO:0000256" key="5">
    <source>
        <dbReference type="ARBA" id="ARBA00023141"/>
    </source>
</evidence>
<dbReference type="PANTHER" id="PTHR43406">
    <property type="entry name" value="TRYPTOPHAN SYNTHASE, ALPHA CHAIN"/>
    <property type="match status" value="1"/>
</dbReference>
<evidence type="ECO:0000256" key="7">
    <source>
        <dbReference type="ARBA" id="ARBA00049047"/>
    </source>
</evidence>
<dbReference type="EC" id="4.2.1.20" evidence="8"/>
<keyword evidence="5 8" id="KW-0057">Aromatic amino acid biosynthesis</keyword>
<dbReference type="PROSITE" id="PS00167">
    <property type="entry name" value="TRP_SYNTHASE_ALPHA"/>
    <property type="match status" value="1"/>
</dbReference>
<accession>A0A2Z2KSB7</accession>
<dbReference type="GO" id="GO:0005829">
    <property type="term" value="C:cytosol"/>
    <property type="evidence" value="ECO:0007669"/>
    <property type="project" value="TreeGrafter"/>
</dbReference>
<dbReference type="InterPro" id="IPR018204">
    <property type="entry name" value="Trp_synthase_alpha_AS"/>
</dbReference>
<dbReference type="RefSeq" id="YP_009502205.1">
    <property type="nucleotide sequence ID" value="NC_038144.1"/>
</dbReference>